<dbReference type="STRING" id="1397666.RS24_01837"/>
<dbReference type="InterPro" id="IPR016156">
    <property type="entry name" value="FAD/NAD-linked_Rdtase_dimer_sf"/>
</dbReference>
<keyword evidence="14" id="KW-1185">Reference proteome</keyword>
<keyword evidence="7 10" id="KW-0676">Redox-active center</keyword>
<evidence type="ECO:0000256" key="2">
    <source>
        <dbReference type="ARBA" id="ARBA00022630"/>
    </source>
</evidence>
<evidence type="ECO:0000256" key="8">
    <source>
        <dbReference type="PIRSR" id="PIRSR000350-3"/>
    </source>
</evidence>
<comment type="cofactor">
    <cofactor evidence="8">
        <name>FAD</name>
        <dbReference type="ChEBI" id="CHEBI:57692"/>
    </cofactor>
    <text evidence="8">Binds 1 FAD per subunit.</text>
</comment>
<dbReference type="SUPFAM" id="SSF51905">
    <property type="entry name" value="FAD/NAD(P)-binding domain"/>
    <property type="match status" value="1"/>
</dbReference>
<dbReference type="Gene3D" id="3.50.50.60">
    <property type="entry name" value="FAD/NAD(P)-binding domain"/>
    <property type="match status" value="2"/>
</dbReference>
<dbReference type="GO" id="GO:0050660">
    <property type="term" value="F:flavin adenine dinucleotide binding"/>
    <property type="evidence" value="ECO:0007669"/>
    <property type="project" value="TreeGrafter"/>
</dbReference>
<keyword evidence="13" id="KW-0830">Ubiquinone</keyword>
<accession>U2WB86</accession>
<keyword evidence="13" id="KW-0808">Transferase</keyword>
<feature type="binding site" evidence="8">
    <location>
        <position position="201"/>
    </location>
    <ligand>
        <name>NAD(+)</name>
        <dbReference type="ChEBI" id="CHEBI:57540"/>
    </ligand>
</feature>
<keyword evidence="5 10" id="KW-0560">Oxidoreductase</keyword>
<comment type="similarity">
    <text evidence="1 10">Belongs to the class-I pyridine nucleotide-disulfide oxidoreductase family.</text>
</comment>
<evidence type="ECO:0000313" key="14">
    <source>
        <dbReference type="Proteomes" id="UP000016762"/>
    </source>
</evidence>
<feature type="binding site" evidence="8">
    <location>
        <position position="307"/>
    </location>
    <ligand>
        <name>FAD</name>
        <dbReference type="ChEBI" id="CHEBI:57692"/>
    </ligand>
</feature>
<keyword evidence="8" id="KW-0520">NAD</keyword>
<keyword evidence="2 10" id="KW-0285">Flavoprotein</keyword>
<evidence type="ECO:0000259" key="12">
    <source>
        <dbReference type="Pfam" id="PF07992"/>
    </source>
</evidence>
<dbReference type="Pfam" id="PF02852">
    <property type="entry name" value="Pyr_redox_dim"/>
    <property type="match status" value="1"/>
</dbReference>
<evidence type="ECO:0000256" key="5">
    <source>
        <dbReference type="ARBA" id="ARBA00023002"/>
    </source>
</evidence>
<sequence length="474" mass="51094">MKAISKFDLCVIGAGSGGLSVAAGAAQMGARVVLVEKGKMGGDCLNYGCVPSKALLSAAHKANNMQDGKEFGIKQNGLDINFRSVHNHVHDVIEGIAPHDSVERFEGLGVTVIKSKAKFMDARRVRAGSKIIMPRYTVIATGSSTALPDIPGLADIDYLTNETVFDLTRAPRHIVIIGGGPLGVEMAQALRRLGSEVTILEAKRLLPKSDHELAEVVSGQLRKEGIRVVEETNIIQISQRRGGAVIHIADGKSVRDIDATHVLVATGRRPNFDDLDLDKAGVLFSENGIEVDRRLRTTNKKVFAIGDVIGGTQQTHAAGYHAGIVIRNTLFRLPAKADLSVMPRAVYTNPEIAEVGLTESEASQIYTGVRSLKWSFDDNDRARAEREIEGLVKIIVSRRGKILGAGIAGKNAGDLITPWTLAMQEELNISSMASLISAYPTRSEASKRAAGSFYSPILHGKATRRLVRFLSFFG</sequence>
<dbReference type="Pfam" id="PF07992">
    <property type="entry name" value="Pyr_redox_2"/>
    <property type="match status" value="1"/>
</dbReference>
<dbReference type="Gene3D" id="3.30.390.30">
    <property type="match status" value="1"/>
</dbReference>
<feature type="binding site" evidence="8">
    <location>
        <begin position="178"/>
        <end position="185"/>
    </location>
    <ligand>
        <name>NAD(+)</name>
        <dbReference type="ChEBI" id="CHEBI:57540"/>
    </ligand>
</feature>
<proteinExistence type="inferred from homology"/>
<feature type="domain" description="Pyridine nucleotide-disulphide oxidoreductase dimerisation" evidence="11">
    <location>
        <begin position="342"/>
        <end position="449"/>
    </location>
</feature>
<evidence type="ECO:0000256" key="6">
    <source>
        <dbReference type="ARBA" id="ARBA00023157"/>
    </source>
</evidence>
<dbReference type="PATRIC" id="fig|1397666.3.peg.1714"/>
<evidence type="ECO:0000256" key="1">
    <source>
        <dbReference type="ARBA" id="ARBA00007532"/>
    </source>
</evidence>
<feature type="domain" description="FAD/NAD(P)-binding" evidence="12">
    <location>
        <begin position="7"/>
        <end position="321"/>
    </location>
</feature>
<dbReference type="PRINTS" id="PR00368">
    <property type="entry name" value="FADPNR"/>
</dbReference>
<dbReference type="PANTHER" id="PTHR43014">
    <property type="entry name" value="MERCURIC REDUCTASE"/>
    <property type="match status" value="1"/>
</dbReference>
<keyword evidence="13" id="KW-0489">Methyltransferase</keyword>
<evidence type="ECO:0000256" key="7">
    <source>
        <dbReference type="ARBA" id="ARBA00023284"/>
    </source>
</evidence>
<reference evidence="13 14" key="1">
    <citation type="journal article" date="2014" name="FEMS Microbiol. Ecol.">
        <title>Genomic differentiation among two strains of the PS1 clade isolated from geographically separated marine habitats.</title>
        <authorList>
            <person name="Jimenez-Infante F."/>
            <person name="Ngugi D.K."/>
            <person name="Alam I."/>
            <person name="Rashid M."/>
            <person name="Baalawi W."/>
            <person name="Kamau A.A."/>
            <person name="Bajic V.B."/>
            <person name="Stingl U."/>
        </authorList>
    </citation>
    <scope>NUCLEOTIDE SEQUENCE [LARGE SCALE GENOMIC DNA]</scope>
    <source>
        <strain evidence="13 14">RS24</strain>
    </source>
</reference>
<dbReference type="EMBL" id="AWXE01000004">
    <property type="protein sequence ID" value="ERL46814.1"/>
    <property type="molecule type" value="Genomic_DNA"/>
</dbReference>
<dbReference type="EC" id="2.1.1.-" evidence="13"/>
<evidence type="ECO:0000256" key="3">
    <source>
        <dbReference type="ARBA" id="ARBA00022827"/>
    </source>
</evidence>
<keyword evidence="3 8" id="KW-0274">FAD</keyword>
<dbReference type="PROSITE" id="PS00076">
    <property type="entry name" value="PYRIDINE_REDOX_1"/>
    <property type="match status" value="1"/>
</dbReference>
<evidence type="ECO:0000313" key="13">
    <source>
        <dbReference type="EMBL" id="ERL46814.1"/>
    </source>
</evidence>
<dbReference type="eggNOG" id="COG1249">
    <property type="taxonomic scope" value="Bacteria"/>
</dbReference>
<gene>
    <name evidence="13" type="primary">ubiG</name>
    <name evidence="13" type="ORF">RS24_01837</name>
</gene>
<dbReference type="OrthoDB" id="9761158at2"/>
<dbReference type="Proteomes" id="UP000016762">
    <property type="component" value="Unassembled WGS sequence"/>
</dbReference>
<dbReference type="GO" id="GO:0008168">
    <property type="term" value="F:methyltransferase activity"/>
    <property type="evidence" value="ECO:0007669"/>
    <property type="project" value="UniProtKB-KW"/>
</dbReference>
<dbReference type="PRINTS" id="PR00411">
    <property type="entry name" value="PNDRDTASEI"/>
</dbReference>
<evidence type="ECO:0000256" key="9">
    <source>
        <dbReference type="PIRSR" id="PIRSR000350-4"/>
    </source>
</evidence>
<keyword evidence="6" id="KW-1015">Disulfide bond</keyword>
<feature type="binding site" evidence="8">
    <location>
        <position position="53"/>
    </location>
    <ligand>
        <name>FAD</name>
        <dbReference type="ChEBI" id="CHEBI:57692"/>
    </ligand>
</feature>
<feature type="binding site" evidence="8">
    <location>
        <begin position="141"/>
        <end position="143"/>
    </location>
    <ligand>
        <name>FAD</name>
        <dbReference type="ChEBI" id="CHEBI:57692"/>
    </ligand>
</feature>
<dbReference type="PIRSF" id="PIRSF000350">
    <property type="entry name" value="Mercury_reductase_MerA"/>
    <property type="match status" value="1"/>
</dbReference>
<dbReference type="GO" id="GO:0016668">
    <property type="term" value="F:oxidoreductase activity, acting on a sulfur group of donors, NAD(P) as acceptor"/>
    <property type="evidence" value="ECO:0007669"/>
    <property type="project" value="InterPro"/>
</dbReference>
<dbReference type="PANTHER" id="PTHR43014:SF2">
    <property type="entry name" value="MERCURIC REDUCTASE"/>
    <property type="match status" value="1"/>
</dbReference>
<comment type="caution">
    <text evidence="13">The sequence shown here is derived from an EMBL/GenBank/DDBJ whole genome shotgun (WGS) entry which is preliminary data.</text>
</comment>
<evidence type="ECO:0000259" key="11">
    <source>
        <dbReference type="Pfam" id="PF02852"/>
    </source>
</evidence>
<dbReference type="InterPro" id="IPR012999">
    <property type="entry name" value="Pyr_OxRdtase_I_AS"/>
</dbReference>
<protein>
    <submittedName>
        <fullName evidence="13">3-demethylubiquinone-9 3-methyltransferase protein</fullName>
        <ecNumber evidence="13">2.1.1.-</ecNumber>
    </submittedName>
</protein>
<dbReference type="RefSeq" id="WP_021777790.1">
    <property type="nucleotide sequence ID" value="NZ_AWXE01000004.1"/>
</dbReference>
<dbReference type="InterPro" id="IPR023753">
    <property type="entry name" value="FAD/NAD-binding_dom"/>
</dbReference>
<feature type="disulfide bond" description="Redox-active" evidence="9">
    <location>
        <begin position="44"/>
        <end position="49"/>
    </location>
</feature>
<evidence type="ECO:0000256" key="10">
    <source>
        <dbReference type="RuleBase" id="RU003691"/>
    </source>
</evidence>
<organism evidence="13 14">
    <name type="scientific">Candidatus Micropelagius thuwalensis</name>
    <dbReference type="NCBI Taxonomy" id="1397666"/>
    <lineage>
        <taxon>Bacteria</taxon>
        <taxon>Pseudomonadati</taxon>
        <taxon>Pseudomonadota</taxon>
        <taxon>Alphaproteobacteria</taxon>
        <taxon>PS1 clade</taxon>
        <taxon>Candidatus Micropelagius</taxon>
    </lineage>
</organism>
<dbReference type="InterPro" id="IPR004099">
    <property type="entry name" value="Pyr_nucl-diS_OxRdtase_dimer"/>
</dbReference>
<name>U2WB86_9PROT</name>
<evidence type="ECO:0000256" key="4">
    <source>
        <dbReference type="ARBA" id="ARBA00022857"/>
    </source>
</evidence>
<dbReference type="AlphaFoldDB" id="U2WB86"/>
<keyword evidence="8" id="KW-0547">Nucleotide-binding</keyword>
<dbReference type="GO" id="GO:0032259">
    <property type="term" value="P:methylation"/>
    <property type="evidence" value="ECO:0007669"/>
    <property type="project" value="UniProtKB-KW"/>
</dbReference>
<keyword evidence="4" id="KW-0521">NADP</keyword>
<feature type="binding site" evidence="8">
    <location>
        <position position="267"/>
    </location>
    <ligand>
        <name>NAD(+)</name>
        <dbReference type="ChEBI" id="CHEBI:57540"/>
    </ligand>
</feature>
<dbReference type="SUPFAM" id="SSF55424">
    <property type="entry name" value="FAD/NAD-linked reductases, dimerisation (C-terminal) domain"/>
    <property type="match status" value="1"/>
</dbReference>
<dbReference type="FunFam" id="3.30.390.30:FF:000001">
    <property type="entry name" value="Dihydrolipoyl dehydrogenase"/>
    <property type="match status" value="1"/>
</dbReference>
<dbReference type="GO" id="GO:0003955">
    <property type="term" value="F:NAD(P)H dehydrogenase (quinone) activity"/>
    <property type="evidence" value="ECO:0007669"/>
    <property type="project" value="TreeGrafter"/>
</dbReference>
<dbReference type="InterPro" id="IPR001100">
    <property type="entry name" value="Pyr_nuc-diS_OxRdtase"/>
</dbReference>
<dbReference type="InterPro" id="IPR036188">
    <property type="entry name" value="FAD/NAD-bd_sf"/>
</dbReference>